<keyword evidence="2" id="KW-1185">Reference proteome</keyword>
<evidence type="ECO:0000313" key="1">
    <source>
        <dbReference type="EMBL" id="PNT41178.1"/>
    </source>
</evidence>
<sequence length="65" mass="7296">MLKSLIFVNSIFPFQAVPLTKSSTRNASTVSQLSSRKAYALTLSKESIKKFLRENPIKLFNIGCM</sequence>
<organism evidence="1 2">
    <name type="scientific">Populus trichocarpa</name>
    <name type="common">Western balsam poplar</name>
    <name type="synonym">Populus balsamifera subsp. trichocarpa</name>
    <dbReference type="NCBI Taxonomy" id="3694"/>
    <lineage>
        <taxon>Eukaryota</taxon>
        <taxon>Viridiplantae</taxon>
        <taxon>Streptophyta</taxon>
        <taxon>Embryophyta</taxon>
        <taxon>Tracheophyta</taxon>
        <taxon>Spermatophyta</taxon>
        <taxon>Magnoliopsida</taxon>
        <taxon>eudicotyledons</taxon>
        <taxon>Gunneridae</taxon>
        <taxon>Pentapetalae</taxon>
        <taxon>rosids</taxon>
        <taxon>fabids</taxon>
        <taxon>Malpighiales</taxon>
        <taxon>Salicaceae</taxon>
        <taxon>Saliceae</taxon>
        <taxon>Populus</taxon>
    </lineage>
</organism>
<evidence type="ECO:0000313" key="2">
    <source>
        <dbReference type="Proteomes" id="UP000006729"/>
    </source>
</evidence>
<name>A0A2K2AUH9_POPTR</name>
<proteinExistence type="predicted"/>
<dbReference type="EMBL" id="CM009293">
    <property type="protein sequence ID" value="PNT41178.1"/>
    <property type="molecule type" value="Genomic_DNA"/>
</dbReference>
<dbReference type="AlphaFoldDB" id="A0A2K2AUH9"/>
<accession>A0A2K2AUH9</accession>
<dbReference type="Proteomes" id="UP000006729">
    <property type="component" value="Chromosome 4"/>
</dbReference>
<reference evidence="1 2" key="1">
    <citation type="journal article" date="2006" name="Science">
        <title>The genome of black cottonwood, Populus trichocarpa (Torr. &amp; Gray).</title>
        <authorList>
            <person name="Tuskan G.A."/>
            <person name="Difazio S."/>
            <person name="Jansson S."/>
            <person name="Bohlmann J."/>
            <person name="Grigoriev I."/>
            <person name="Hellsten U."/>
            <person name="Putnam N."/>
            <person name="Ralph S."/>
            <person name="Rombauts S."/>
            <person name="Salamov A."/>
            <person name="Schein J."/>
            <person name="Sterck L."/>
            <person name="Aerts A."/>
            <person name="Bhalerao R.R."/>
            <person name="Bhalerao R.P."/>
            <person name="Blaudez D."/>
            <person name="Boerjan W."/>
            <person name="Brun A."/>
            <person name="Brunner A."/>
            <person name="Busov V."/>
            <person name="Campbell M."/>
            <person name="Carlson J."/>
            <person name="Chalot M."/>
            <person name="Chapman J."/>
            <person name="Chen G.L."/>
            <person name="Cooper D."/>
            <person name="Coutinho P.M."/>
            <person name="Couturier J."/>
            <person name="Covert S."/>
            <person name="Cronk Q."/>
            <person name="Cunningham R."/>
            <person name="Davis J."/>
            <person name="Degroeve S."/>
            <person name="Dejardin A."/>
            <person name="Depamphilis C."/>
            <person name="Detter J."/>
            <person name="Dirks B."/>
            <person name="Dubchak I."/>
            <person name="Duplessis S."/>
            <person name="Ehlting J."/>
            <person name="Ellis B."/>
            <person name="Gendler K."/>
            <person name="Goodstein D."/>
            <person name="Gribskov M."/>
            <person name="Grimwood J."/>
            <person name="Groover A."/>
            <person name="Gunter L."/>
            <person name="Hamberger B."/>
            <person name="Heinze B."/>
            <person name="Helariutta Y."/>
            <person name="Henrissat B."/>
            <person name="Holligan D."/>
            <person name="Holt R."/>
            <person name="Huang W."/>
            <person name="Islam-Faridi N."/>
            <person name="Jones S."/>
            <person name="Jones-Rhoades M."/>
            <person name="Jorgensen R."/>
            <person name="Joshi C."/>
            <person name="Kangasjarvi J."/>
            <person name="Karlsson J."/>
            <person name="Kelleher C."/>
            <person name="Kirkpatrick R."/>
            <person name="Kirst M."/>
            <person name="Kohler A."/>
            <person name="Kalluri U."/>
            <person name="Larimer F."/>
            <person name="Leebens-Mack J."/>
            <person name="Leple J.C."/>
            <person name="Locascio P."/>
            <person name="Lou Y."/>
            <person name="Lucas S."/>
            <person name="Martin F."/>
            <person name="Montanini B."/>
            <person name="Napoli C."/>
            <person name="Nelson D.R."/>
            <person name="Nelson C."/>
            <person name="Nieminen K."/>
            <person name="Nilsson O."/>
            <person name="Pereda V."/>
            <person name="Peter G."/>
            <person name="Philippe R."/>
            <person name="Pilate G."/>
            <person name="Poliakov A."/>
            <person name="Razumovskaya J."/>
            <person name="Richardson P."/>
            <person name="Rinaldi C."/>
            <person name="Ritland K."/>
            <person name="Rouze P."/>
            <person name="Ryaboy D."/>
            <person name="Schmutz J."/>
            <person name="Schrader J."/>
            <person name="Segerman B."/>
            <person name="Shin H."/>
            <person name="Siddiqui A."/>
            <person name="Sterky F."/>
            <person name="Terry A."/>
            <person name="Tsai C.J."/>
            <person name="Uberbacher E."/>
            <person name="Unneberg P."/>
            <person name="Vahala J."/>
            <person name="Wall K."/>
            <person name="Wessler S."/>
            <person name="Yang G."/>
            <person name="Yin T."/>
            <person name="Douglas C."/>
            <person name="Marra M."/>
            <person name="Sandberg G."/>
            <person name="Van de Peer Y."/>
            <person name="Rokhsar D."/>
        </authorList>
    </citation>
    <scope>NUCLEOTIDE SEQUENCE [LARGE SCALE GENOMIC DNA]</scope>
    <source>
        <strain evidence="2">cv. Nisqually</strain>
    </source>
</reference>
<protein>
    <submittedName>
        <fullName evidence="1">Uncharacterized protein</fullName>
    </submittedName>
</protein>
<dbReference type="InParanoid" id="A0A2K2AUH9"/>
<gene>
    <name evidence="1" type="ORF">POPTR_004G140700</name>
</gene>